<feature type="compositionally biased region" description="Acidic residues" evidence="1">
    <location>
        <begin position="46"/>
        <end position="60"/>
    </location>
</feature>
<dbReference type="EMBL" id="NIVC01001740">
    <property type="protein sequence ID" value="PAA64553.1"/>
    <property type="molecule type" value="Genomic_DNA"/>
</dbReference>
<keyword evidence="3" id="KW-1185">Reference proteome</keyword>
<gene>
    <name evidence="2" type="ORF">BOX15_Mlig006641g2</name>
</gene>
<reference evidence="2 3" key="1">
    <citation type="submission" date="2017-06" db="EMBL/GenBank/DDBJ databases">
        <title>A platform for efficient transgenesis in Macrostomum lignano, a flatworm model organism for stem cell research.</title>
        <authorList>
            <person name="Berezikov E."/>
        </authorList>
    </citation>
    <scope>NUCLEOTIDE SEQUENCE [LARGE SCALE GENOMIC DNA]</scope>
    <source>
        <strain evidence="2">DV1</strain>
        <tissue evidence="2">Whole organism</tissue>
    </source>
</reference>
<proteinExistence type="predicted"/>
<dbReference type="Proteomes" id="UP000215902">
    <property type="component" value="Unassembled WGS sequence"/>
</dbReference>
<sequence>MGNRLVMCRRGASGQETYTTTVIQDRFSSDIDGGKNLPNRRRSNDEDADDEDDDGLEEEAEHSVYEIRPVQHQHRAQGLGDQKSPLTILTNPLYEDSPNEKDVQVDTSPVVDEVAAAAAAEAALEKVRAEAAAKRSFLLEQSHPEAKQPDPVLL</sequence>
<organism evidence="2 3">
    <name type="scientific">Macrostomum lignano</name>
    <dbReference type="NCBI Taxonomy" id="282301"/>
    <lineage>
        <taxon>Eukaryota</taxon>
        <taxon>Metazoa</taxon>
        <taxon>Spiralia</taxon>
        <taxon>Lophotrochozoa</taxon>
        <taxon>Platyhelminthes</taxon>
        <taxon>Rhabditophora</taxon>
        <taxon>Macrostomorpha</taxon>
        <taxon>Macrostomida</taxon>
        <taxon>Macrostomidae</taxon>
        <taxon>Macrostomum</taxon>
    </lineage>
</organism>
<protein>
    <submittedName>
        <fullName evidence="2">Uncharacterized protein</fullName>
    </submittedName>
</protein>
<evidence type="ECO:0000256" key="1">
    <source>
        <dbReference type="SAM" id="MobiDB-lite"/>
    </source>
</evidence>
<accession>A0A267ESM2</accession>
<feature type="region of interest" description="Disordered" evidence="1">
    <location>
        <begin position="1"/>
        <end position="106"/>
    </location>
</feature>
<comment type="caution">
    <text evidence="2">The sequence shown here is derived from an EMBL/GenBank/DDBJ whole genome shotgun (WGS) entry which is preliminary data.</text>
</comment>
<evidence type="ECO:0000313" key="2">
    <source>
        <dbReference type="EMBL" id="PAA64553.1"/>
    </source>
</evidence>
<dbReference type="AlphaFoldDB" id="A0A267ESM2"/>
<evidence type="ECO:0000313" key="3">
    <source>
        <dbReference type="Proteomes" id="UP000215902"/>
    </source>
</evidence>
<feature type="compositionally biased region" description="Polar residues" evidence="1">
    <location>
        <begin position="14"/>
        <end position="23"/>
    </location>
</feature>
<name>A0A267ESM2_9PLAT</name>